<dbReference type="RefSeq" id="WP_124799565.1">
    <property type="nucleotide sequence ID" value="NZ_CP034170.1"/>
</dbReference>
<dbReference type="CDD" id="cd00430">
    <property type="entry name" value="PLPDE_III_AR"/>
    <property type="match status" value="1"/>
</dbReference>
<dbReference type="GO" id="GO:0030170">
    <property type="term" value="F:pyridoxal phosphate binding"/>
    <property type="evidence" value="ECO:0007669"/>
    <property type="project" value="UniProtKB-UniRule"/>
</dbReference>
<dbReference type="EMBL" id="CP034170">
    <property type="protein sequence ID" value="AZI58656.1"/>
    <property type="molecule type" value="Genomic_DNA"/>
</dbReference>
<dbReference type="PANTHER" id="PTHR30511:SF0">
    <property type="entry name" value="ALANINE RACEMASE, CATABOLIC-RELATED"/>
    <property type="match status" value="1"/>
</dbReference>
<feature type="active site" description="Proton acceptor; specific for L-alanine" evidence="7">
    <location>
        <position position="326"/>
    </location>
</feature>
<dbReference type="FunFam" id="2.40.37.10:FF:000015">
    <property type="entry name" value="Alanine racemase"/>
    <property type="match status" value="1"/>
</dbReference>
<dbReference type="Proteomes" id="UP000268084">
    <property type="component" value="Chromosome"/>
</dbReference>
<evidence type="ECO:0000256" key="6">
    <source>
        <dbReference type="ARBA" id="ARBA00072221"/>
    </source>
</evidence>
<dbReference type="FunFam" id="3.20.20.10:FF:000002">
    <property type="entry name" value="Alanine racemase"/>
    <property type="match status" value="1"/>
</dbReference>
<dbReference type="InterPro" id="IPR011079">
    <property type="entry name" value="Ala_racemase_C"/>
</dbReference>
<comment type="cofactor">
    <cofactor evidence="2 7 8">
        <name>pyridoxal 5'-phosphate</name>
        <dbReference type="ChEBI" id="CHEBI:597326"/>
    </cofactor>
</comment>
<comment type="pathway">
    <text evidence="7">Amino-acid biosynthesis; D-alanine biosynthesis; D-alanine from L-alanine: step 1/1.</text>
</comment>
<dbReference type="EC" id="5.1.1.1" evidence="3 7"/>
<evidence type="ECO:0000313" key="12">
    <source>
        <dbReference type="Proteomes" id="UP000268084"/>
    </source>
</evidence>
<evidence type="ECO:0000259" key="10">
    <source>
        <dbReference type="SMART" id="SM01005"/>
    </source>
</evidence>
<feature type="binding site" evidence="7 9">
    <location>
        <position position="192"/>
    </location>
    <ligand>
        <name>substrate</name>
    </ligand>
</feature>
<dbReference type="AlphaFoldDB" id="A0A3G8ZXA1"/>
<protein>
    <recommendedName>
        <fullName evidence="6 7">Alanine racemase</fullName>
        <ecNumber evidence="3 7">5.1.1.1</ecNumber>
    </recommendedName>
</protein>
<dbReference type="InterPro" id="IPR029066">
    <property type="entry name" value="PLP-binding_barrel"/>
</dbReference>
<evidence type="ECO:0000256" key="2">
    <source>
        <dbReference type="ARBA" id="ARBA00001933"/>
    </source>
</evidence>
<evidence type="ECO:0000256" key="9">
    <source>
        <dbReference type="PIRSR" id="PIRSR600821-52"/>
    </source>
</evidence>
<dbReference type="OrthoDB" id="9813814at2"/>
<dbReference type="PANTHER" id="PTHR30511">
    <property type="entry name" value="ALANINE RACEMASE"/>
    <property type="match status" value="1"/>
</dbReference>
<feature type="active site" description="Proton acceptor; specific for D-alanine" evidence="7">
    <location>
        <position position="94"/>
    </location>
</feature>
<dbReference type="InterPro" id="IPR009006">
    <property type="entry name" value="Ala_racemase/Decarboxylase_C"/>
</dbReference>
<proteinExistence type="inferred from homology"/>
<dbReference type="GO" id="GO:0009252">
    <property type="term" value="P:peptidoglycan biosynthetic process"/>
    <property type="evidence" value="ECO:0007669"/>
    <property type="project" value="TreeGrafter"/>
</dbReference>
<name>A0A3G8ZXA1_9ACTN</name>
<evidence type="ECO:0000256" key="7">
    <source>
        <dbReference type="HAMAP-Rule" id="MF_01201"/>
    </source>
</evidence>
<dbReference type="GO" id="GO:0030632">
    <property type="term" value="P:D-alanine biosynthetic process"/>
    <property type="evidence" value="ECO:0007669"/>
    <property type="project" value="UniProtKB-UniRule"/>
</dbReference>
<evidence type="ECO:0000256" key="3">
    <source>
        <dbReference type="ARBA" id="ARBA00013089"/>
    </source>
</evidence>
<dbReference type="Gene3D" id="3.20.20.10">
    <property type="entry name" value="Alanine racemase"/>
    <property type="match status" value="1"/>
</dbReference>
<dbReference type="UniPathway" id="UPA00042">
    <property type="reaction ID" value="UER00497"/>
</dbReference>
<feature type="binding site" evidence="7 9">
    <location>
        <position position="374"/>
    </location>
    <ligand>
        <name>substrate</name>
    </ligand>
</feature>
<comment type="function">
    <text evidence="7">Catalyzes the interconversion of L-alanine and D-alanine. May also act on other amino acids.</text>
</comment>
<keyword evidence="4 7" id="KW-0663">Pyridoxal phosphate</keyword>
<dbReference type="InterPro" id="IPR000821">
    <property type="entry name" value="Ala_racemase"/>
</dbReference>
<dbReference type="GO" id="GO:0008784">
    <property type="term" value="F:alanine racemase activity"/>
    <property type="evidence" value="ECO:0007669"/>
    <property type="project" value="UniProtKB-UniRule"/>
</dbReference>
<evidence type="ECO:0000256" key="5">
    <source>
        <dbReference type="ARBA" id="ARBA00023235"/>
    </source>
</evidence>
<gene>
    <name evidence="11" type="primary">alr</name>
    <name evidence="11" type="ORF">EH165_11440</name>
</gene>
<accession>A0A3G8ZXA1</accession>
<keyword evidence="12" id="KW-1185">Reference proteome</keyword>
<dbReference type="NCBIfam" id="TIGR00492">
    <property type="entry name" value="alr"/>
    <property type="match status" value="1"/>
</dbReference>
<dbReference type="Pfam" id="PF00842">
    <property type="entry name" value="Ala_racemase_C"/>
    <property type="match status" value="1"/>
</dbReference>
<reference evidence="11 12" key="1">
    <citation type="submission" date="2018-11" db="EMBL/GenBank/DDBJ databases">
        <authorList>
            <person name="Da X."/>
        </authorList>
    </citation>
    <scope>NUCLEOTIDE SEQUENCE [LARGE SCALE GENOMIC DNA]</scope>
    <source>
        <strain evidence="11 12">S14-144</strain>
    </source>
</reference>
<dbReference type="HAMAP" id="MF_01201">
    <property type="entry name" value="Ala_racemase"/>
    <property type="match status" value="1"/>
</dbReference>
<dbReference type="SUPFAM" id="SSF50621">
    <property type="entry name" value="Alanine racemase C-terminal domain-like"/>
    <property type="match status" value="1"/>
</dbReference>
<dbReference type="KEGG" id="nak:EH165_11440"/>
<evidence type="ECO:0000256" key="1">
    <source>
        <dbReference type="ARBA" id="ARBA00000316"/>
    </source>
</evidence>
<sequence>MTSARTPTTSLGAASLGAAPLGAASLGAASLGAASLGATSLGATSLGAASLGATSLGATVARVDVGAIAANVALLREGVQVAGQPPRALMAIVKANGYGHGAVAAAIAALAGGADWIGVALPQEAVALRAAGITAPLLCWLWAPTSDIAQALAADVTVGVSSLEQLTAVLAADAGNGKPAHIHLKMDSGLGRGGASRWQWTDLVAAAAAAENRGAVRVTGVMSHLGSAEVLDDPSVAEQLEIFRNAVRVAHTAGLEPEHVHLANSAATLMLPETYFTMVRCGLAIFGLDPLDPHGKSGRHGLKPAMSLRAPLALTKKVPTGHGVSYNFIFRTPRETVLALVPLGYGDGIPRAASGHAEVWIGGRRYPVVGQIAMDQMVIDLGPDPDPALVPGTEVVIFGSGDRGEPTAQDWADAAGTIDYEIVTRISARVGREYVGQDPR</sequence>
<dbReference type="Gene3D" id="2.40.37.10">
    <property type="entry name" value="Lyase, Ornithine Decarboxylase, Chain A, domain 1"/>
    <property type="match status" value="1"/>
</dbReference>
<organism evidence="11 12">
    <name type="scientific">Nakamurella antarctica</name>
    <dbReference type="NCBI Taxonomy" id="1902245"/>
    <lineage>
        <taxon>Bacteria</taxon>
        <taxon>Bacillati</taxon>
        <taxon>Actinomycetota</taxon>
        <taxon>Actinomycetes</taxon>
        <taxon>Nakamurellales</taxon>
        <taxon>Nakamurellaceae</taxon>
        <taxon>Nakamurella</taxon>
    </lineage>
</organism>
<dbReference type="SMART" id="SM01005">
    <property type="entry name" value="Ala_racemase_C"/>
    <property type="match status" value="1"/>
</dbReference>
<comment type="catalytic activity">
    <reaction evidence="1 7">
        <text>L-alanine = D-alanine</text>
        <dbReference type="Rhea" id="RHEA:20249"/>
        <dbReference type="ChEBI" id="CHEBI:57416"/>
        <dbReference type="ChEBI" id="CHEBI:57972"/>
        <dbReference type="EC" id="5.1.1.1"/>
    </reaction>
</comment>
<evidence type="ECO:0000256" key="8">
    <source>
        <dbReference type="PIRSR" id="PIRSR600821-50"/>
    </source>
</evidence>
<feature type="domain" description="Alanine racemase C-terminal" evidence="10">
    <location>
        <begin position="305"/>
        <end position="435"/>
    </location>
</feature>
<dbReference type="PRINTS" id="PR00992">
    <property type="entry name" value="ALARACEMASE"/>
</dbReference>
<keyword evidence="5 7" id="KW-0413">Isomerase</keyword>
<dbReference type="InterPro" id="IPR020622">
    <property type="entry name" value="Ala_racemase_pyridoxalP-BS"/>
</dbReference>
<evidence type="ECO:0000256" key="4">
    <source>
        <dbReference type="ARBA" id="ARBA00022898"/>
    </source>
</evidence>
<evidence type="ECO:0000313" key="11">
    <source>
        <dbReference type="EMBL" id="AZI58656.1"/>
    </source>
</evidence>
<dbReference type="Pfam" id="PF01168">
    <property type="entry name" value="Ala_racemase_N"/>
    <property type="match status" value="1"/>
</dbReference>
<dbReference type="InterPro" id="IPR001608">
    <property type="entry name" value="Ala_racemase_N"/>
</dbReference>
<feature type="modified residue" description="N6-(pyridoxal phosphate)lysine" evidence="7 8">
    <location>
        <position position="94"/>
    </location>
</feature>
<dbReference type="PROSITE" id="PS00395">
    <property type="entry name" value="ALANINE_RACEMASE"/>
    <property type="match status" value="1"/>
</dbReference>
<reference evidence="11 12" key="2">
    <citation type="submission" date="2018-12" db="EMBL/GenBank/DDBJ databases">
        <title>Nakamurella antarcticus sp. nov., isolated from Antarctica South Shetland Islands soil.</title>
        <authorList>
            <person name="Peng F."/>
        </authorList>
    </citation>
    <scope>NUCLEOTIDE SEQUENCE [LARGE SCALE GENOMIC DNA]</scope>
    <source>
        <strain evidence="11 12">S14-144</strain>
    </source>
</reference>
<dbReference type="GO" id="GO:0005829">
    <property type="term" value="C:cytosol"/>
    <property type="evidence" value="ECO:0007669"/>
    <property type="project" value="TreeGrafter"/>
</dbReference>
<comment type="similarity">
    <text evidence="7">Belongs to the alanine racemase family.</text>
</comment>
<dbReference type="SUPFAM" id="SSF51419">
    <property type="entry name" value="PLP-binding barrel"/>
    <property type="match status" value="1"/>
</dbReference>